<reference evidence="2 3" key="1">
    <citation type="journal article" date="2018" name="Front. Plant Sci.">
        <title>Red Clover (Trifolium pratense) and Zigzag Clover (T. medium) - A Picture of Genomic Similarities and Differences.</title>
        <authorList>
            <person name="Dluhosova J."/>
            <person name="Istvanek J."/>
            <person name="Nedelnik J."/>
            <person name="Repkova J."/>
        </authorList>
    </citation>
    <scope>NUCLEOTIDE SEQUENCE [LARGE SCALE GENOMIC DNA]</scope>
    <source>
        <strain evidence="3">cv. 10/8</strain>
        <tissue evidence="2">Leaf</tissue>
    </source>
</reference>
<organism evidence="2 3">
    <name type="scientific">Trifolium medium</name>
    <dbReference type="NCBI Taxonomy" id="97028"/>
    <lineage>
        <taxon>Eukaryota</taxon>
        <taxon>Viridiplantae</taxon>
        <taxon>Streptophyta</taxon>
        <taxon>Embryophyta</taxon>
        <taxon>Tracheophyta</taxon>
        <taxon>Spermatophyta</taxon>
        <taxon>Magnoliopsida</taxon>
        <taxon>eudicotyledons</taxon>
        <taxon>Gunneridae</taxon>
        <taxon>Pentapetalae</taxon>
        <taxon>rosids</taxon>
        <taxon>fabids</taxon>
        <taxon>Fabales</taxon>
        <taxon>Fabaceae</taxon>
        <taxon>Papilionoideae</taxon>
        <taxon>50 kb inversion clade</taxon>
        <taxon>NPAAA clade</taxon>
        <taxon>Hologalegina</taxon>
        <taxon>IRL clade</taxon>
        <taxon>Trifolieae</taxon>
        <taxon>Trifolium</taxon>
    </lineage>
</organism>
<keyword evidence="3" id="KW-1185">Reference proteome</keyword>
<dbReference type="EMBL" id="LXQA010701333">
    <property type="protein sequence ID" value="MCI66741.1"/>
    <property type="molecule type" value="Genomic_DNA"/>
</dbReference>
<feature type="compositionally biased region" description="Basic and acidic residues" evidence="1">
    <location>
        <begin position="21"/>
        <end position="38"/>
    </location>
</feature>
<name>A0A392U001_9FABA</name>
<feature type="non-terminal residue" evidence="2">
    <location>
        <position position="38"/>
    </location>
</feature>
<feature type="region of interest" description="Disordered" evidence="1">
    <location>
        <begin position="1"/>
        <end position="38"/>
    </location>
</feature>
<protein>
    <submittedName>
        <fullName evidence="2">Uncharacterized protein</fullName>
    </submittedName>
</protein>
<evidence type="ECO:0000313" key="2">
    <source>
        <dbReference type="EMBL" id="MCI66741.1"/>
    </source>
</evidence>
<sequence>MGKREGVCVREGGRGHLGGGRLRESERVQKSEDEGGLG</sequence>
<feature type="compositionally biased region" description="Basic and acidic residues" evidence="1">
    <location>
        <begin position="1"/>
        <end position="14"/>
    </location>
</feature>
<accession>A0A392U001</accession>
<proteinExistence type="predicted"/>
<dbReference type="Proteomes" id="UP000265520">
    <property type="component" value="Unassembled WGS sequence"/>
</dbReference>
<evidence type="ECO:0000313" key="3">
    <source>
        <dbReference type="Proteomes" id="UP000265520"/>
    </source>
</evidence>
<evidence type="ECO:0000256" key="1">
    <source>
        <dbReference type="SAM" id="MobiDB-lite"/>
    </source>
</evidence>
<dbReference type="AlphaFoldDB" id="A0A392U001"/>
<comment type="caution">
    <text evidence="2">The sequence shown here is derived from an EMBL/GenBank/DDBJ whole genome shotgun (WGS) entry which is preliminary data.</text>
</comment>